<evidence type="ECO:0000313" key="2">
    <source>
        <dbReference type="Proteomes" id="UP000262004"/>
    </source>
</evidence>
<sequence length="112" mass="12255">MPLSHAERRRDRRIPVPGGGLKAHLITAHGERHEATCTELSVGGLTLRCNYVPALHEVLAVQVDQPPATPGADSRPLRVRLEVRRCEALPSTEGEAAQYRYELGGKIVEVLS</sequence>
<evidence type="ECO:0000313" key="1">
    <source>
        <dbReference type="EMBL" id="BBD76790.1"/>
    </source>
</evidence>
<evidence type="ECO:0008006" key="3">
    <source>
        <dbReference type="Google" id="ProtNLM"/>
    </source>
</evidence>
<dbReference type="Proteomes" id="UP000262004">
    <property type="component" value="Chromosome"/>
</dbReference>
<dbReference type="OrthoDB" id="8562941at2"/>
<dbReference type="RefSeq" id="WP_119334602.1">
    <property type="nucleotide sequence ID" value="NZ_AP018558.1"/>
</dbReference>
<organism evidence="1 2">
    <name type="scientific">Hydrogenophilus thermoluteolus</name>
    <name type="common">Pseudomonas hydrogenothermophila</name>
    <dbReference type="NCBI Taxonomy" id="297"/>
    <lineage>
        <taxon>Bacteria</taxon>
        <taxon>Pseudomonadati</taxon>
        <taxon>Pseudomonadota</taxon>
        <taxon>Hydrogenophilia</taxon>
        <taxon>Hydrogenophilales</taxon>
        <taxon>Hydrogenophilaceae</taxon>
        <taxon>Hydrogenophilus</taxon>
    </lineage>
</organism>
<accession>A0A2Z6DWG2</accession>
<dbReference type="KEGG" id="htl:HPTL_0522"/>
<protein>
    <recommendedName>
        <fullName evidence="3">PilZ domain-containing protein</fullName>
    </recommendedName>
</protein>
<reference evidence="1 2" key="1">
    <citation type="submission" date="2018-04" db="EMBL/GenBank/DDBJ databases">
        <title>Complete genome sequence of Hydrogenophilus thermoluteolus TH-1.</title>
        <authorList>
            <person name="Arai H."/>
        </authorList>
    </citation>
    <scope>NUCLEOTIDE SEQUENCE [LARGE SCALE GENOMIC DNA]</scope>
    <source>
        <strain evidence="1 2">TH-1</strain>
    </source>
</reference>
<gene>
    <name evidence="1" type="ORF">HPTL_0522</name>
</gene>
<dbReference type="AlphaFoldDB" id="A0A2Z6DWG2"/>
<proteinExistence type="predicted"/>
<name>A0A2Z6DWG2_HYDTE</name>
<dbReference type="EMBL" id="AP018558">
    <property type="protein sequence ID" value="BBD76790.1"/>
    <property type="molecule type" value="Genomic_DNA"/>
</dbReference>
<keyword evidence="2" id="KW-1185">Reference proteome</keyword>
<dbReference type="SUPFAM" id="SSF141371">
    <property type="entry name" value="PilZ domain-like"/>
    <property type="match status" value="1"/>
</dbReference>